<organism evidence="2 3">
    <name type="scientific">Lentzea albidocapillata</name>
    <dbReference type="NCBI Taxonomy" id="40571"/>
    <lineage>
        <taxon>Bacteria</taxon>
        <taxon>Bacillati</taxon>
        <taxon>Actinomycetota</taxon>
        <taxon>Actinomycetes</taxon>
        <taxon>Pseudonocardiales</taxon>
        <taxon>Pseudonocardiaceae</taxon>
        <taxon>Lentzea</taxon>
    </lineage>
</organism>
<dbReference type="AlphaFoldDB" id="A0A1W2AM53"/>
<gene>
    <name evidence="2" type="ORF">SAMN05660733_00744</name>
</gene>
<dbReference type="InterPro" id="IPR036705">
    <property type="entry name" value="Ribosyl_crysJ1_sf"/>
</dbReference>
<evidence type="ECO:0000313" key="3">
    <source>
        <dbReference type="Proteomes" id="UP000192840"/>
    </source>
</evidence>
<feature type="region of interest" description="Disordered" evidence="1">
    <location>
        <begin position="31"/>
        <end position="55"/>
    </location>
</feature>
<accession>A0A1W2AM53</accession>
<dbReference type="Gene3D" id="1.10.4080.10">
    <property type="entry name" value="ADP-ribosylation/Crystallin J1"/>
    <property type="match status" value="1"/>
</dbReference>
<name>A0A1W2AM53_9PSEU</name>
<evidence type="ECO:0000256" key="1">
    <source>
        <dbReference type="SAM" id="MobiDB-lite"/>
    </source>
</evidence>
<protein>
    <recommendedName>
        <fullName evidence="4">ADP-ribosylglycohydrolase</fullName>
    </recommendedName>
</protein>
<sequence>MTSEPVVPSHDMAFGLLVGGALGDALGAPFEGRETVEQSDLDAHEGGGHPPDSYR</sequence>
<dbReference type="EMBL" id="FWYC01000003">
    <property type="protein sequence ID" value="SMC61592.1"/>
    <property type="molecule type" value="Genomic_DNA"/>
</dbReference>
<dbReference type="Proteomes" id="UP000192840">
    <property type="component" value="Unassembled WGS sequence"/>
</dbReference>
<evidence type="ECO:0008006" key="4">
    <source>
        <dbReference type="Google" id="ProtNLM"/>
    </source>
</evidence>
<evidence type="ECO:0000313" key="2">
    <source>
        <dbReference type="EMBL" id="SMC61592.1"/>
    </source>
</evidence>
<keyword evidence="3" id="KW-1185">Reference proteome</keyword>
<proteinExistence type="predicted"/>
<reference evidence="3" key="1">
    <citation type="submission" date="2017-04" db="EMBL/GenBank/DDBJ databases">
        <authorList>
            <person name="Varghese N."/>
            <person name="Submissions S."/>
        </authorList>
    </citation>
    <scope>NUCLEOTIDE SEQUENCE [LARGE SCALE GENOMIC DNA]</scope>
    <source>
        <strain evidence="3">DSM 44073</strain>
    </source>
</reference>